<accession>A0AAV8ZJE9</accession>
<keyword evidence="3" id="KW-1185">Reference proteome</keyword>
<protein>
    <recommendedName>
        <fullName evidence="4">WAP domain-containing protein</fullName>
    </recommendedName>
</protein>
<reference evidence="2" key="1">
    <citation type="journal article" date="2023" name="Insect Mol. Biol.">
        <title>Genome sequencing provides insights into the evolution of gene families encoding plant cell wall-degrading enzymes in longhorned beetles.</title>
        <authorList>
            <person name="Shin N.R."/>
            <person name="Okamura Y."/>
            <person name="Kirsch R."/>
            <person name="Pauchet Y."/>
        </authorList>
    </citation>
    <scope>NUCLEOTIDE SEQUENCE</scope>
    <source>
        <strain evidence="2">AMC_N1</strain>
    </source>
</reference>
<dbReference type="Proteomes" id="UP001162162">
    <property type="component" value="Unassembled WGS sequence"/>
</dbReference>
<evidence type="ECO:0000313" key="3">
    <source>
        <dbReference type="Proteomes" id="UP001162162"/>
    </source>
</evidence>
<dbReference type="EMBL" id="JAPWTK010000001">
    <property type="protein sequence ID" value="KAJ8963482.1"/>
    <property type="molecule type" value="Genomic_DNA"/>
</dbReference>
<organism evidence="2 3">
    <name type="scientific">Aromia moschata</name>
    <dbReference type="NCBI Taxonomy" id="1265417"/>
    <lineage>
        <taxon>Eukaryota</taxon>
        <taxon>Metazoa</taxon>
        <taxon>Ecdysozoa</taxon>
        <taxon>Arthropoda</taxon>
        <taxon>Hexapoda</taxon>
        <taxon>Insecta</taxon>
        <taxon>Pterygota</taxon>
        <taxon>Neoptera</taxon>
        <taxon>Endopterygota</taxon>
        <taxon>Coleoptera</taxon>
        <taxon>Polyphaga</taxon>
        <taxon>Cucujiformia</taxon>
        <taxon>Chrysomeloidea</taxon>
        <taxon>Cerambycidae</taxon>
        <taxon>Cerambycinae</taxon>
        <taxon>Callichromatini</taxon>
        <taxon>Aromia</taxon>
    </lineage>
</organism>
<gene>
    <name evidence="2" type="ORF">NQ318_018965</name>
</gene>
<dbReference type="AlphaFoldDB" id="A0AAV8ZJE9"/>
<sequence>MGVDQELAQKTAQSFLLSGRNELDVTTNKYMSKGSTTEKPPPQKTVSSSTVKTPAKIQTRQNVPAQPAKLVCPGKEVRRPIFAVPCAATQECAFLGRAVLCCDRRCVNGVKPAVPETRHSPTFFGLVERICPVNPIPELWDVKQCRTDDDCAPRICCPETLRNGENVSYCRTAQPLWERVPAARQFVQPIRNLVSYLQCTPPPPPYLDLFPKPCQNPLDCFPNLCCQEGGKKYCRPPRKSFLSLIAIVGQ</sequence>
<evidence type="ECO:0008006" key="4">
    <source>
        <dbReference type="Google" id="ProtNLM"/>
    </source>
</evidence>
<evidence type="ECO:0000256" key="1">
    <source>
        <dbReference type="SAM" id="MobiDB-lite"/>
    </source>
</evidence>
<feature type="non-terminal residue" evidence="2">
    <location>
        <position position="250"/>
    </location>
</feature>
<name>A0AAV8ZJE9_9CUCU</name>
<proteinExistence type="predicted"/>
<feature type="region of interest" description="Disordered" evidence="1">
    <location>
        <begin position="26"/>
        <end position="57"/>
    </location>
</feature>
<comment type="caution">
    <text evidence="2">The sequence shown here is derived from an EMBL/GenBank/DDBJ whole genome shotgun (WGS) entry which is preliminary data.</text>
</comment>
<evidence type="ECO:0000313" key="2">
    <source>
        <dbReference type="EMBL" id="KAJ8963482.1"/>
    </source>
</evidence>